<organism evidence="2 3">
    <name type="scientific">Bradyrhizobium japonicum</name>
    <dbReference type="NCBI Taxonomy" id="375"/>
    <lineage>
        <taxon>Bacteria</taxon>
        <taxon>Pseudomonadati</taxon>
        <taxon>Pseudomonadota</taxon>
        <taxon>Alphaproteobacteria</taxon>
        <taxon>Hyphomicrobiales</taxon>
        <taxon>Nitrobacteraceae</taxon>
        <taxon>Bradyrhizobium</taxon>
    </lineage>
</organism>
<gene>
    <name evidence="1" type="ORF">BKD09_44505</name>
    <name evidence="2" type="ORF">MA20_25410</name>
</gene>
<dbReference type="EMBL" id="CP017637">
    <property type="protein sequence ID" value="APG15374.1"/>
    <property type="molecule type" value="Genomic_DNA"/>
</dbReference>
<name>A0A0A3XUD6_BRAJP</name>
<accession>A0A0A3XUD6</accession>
<evidence type="ECO:0000313" key="2">
    <source>
        <dbReference type="EMBL" id="KGT76909.1"/>
    </source>
</evidence>
<proteinExistence type="predicted"/>
<dbReference type="AlphaFoldDB" id="A0A0A3XUD6"/>
<dbReference type="PATRIC" id="fig|375.37.peg.7113"/>
<dbReference type="Proteomes" id="UP000030377">
    <property type="component" value="Unassembled WGS sequence"/>
</dbReference>
<reference evidence="2 3" key="1">
    <citation type="submission" date="2014-09" db="EMBL/GenBank/DDBJ databases">
        <title>Draft genome of Bradyrhizobium japonicum Is-34.</title>
        <authorList>
            <person name="Tsurumaru H."/>
            <person name="Yamakawa T."/>
            <person name="Hashimoto S."/>
            <person name="Okizaki K."/>
            <person name="Kanesaki Y."/>
            <person name="Yoshikawa H."/>
            <person name="Yajima S."/>
        </authorList>
    </citation>
    <scope>NUCLEOTIDE SEQUENCE [LARGE SCALE GENOMIC DNA]</scope>
    <source>
        <strain evidence="2 3">Is-34</strain>
    </source>
</reference>
<evidence type="ECO:0000313" key="4">
    <source>
        <dbReference type="Proteomes" id="UP000181962"/>
    </source>
</evidence>
<dbReference type="Proteomes" id="UP000181962">
    <property type="component" value="Chromosome"/>
</dbReference>
<sequence>MRAGERATADIRCPARKRIMELLKAFRIGGNEFGAMTFGLAQHVMKQSTCSEQSGPEPIPIVGIVKESLTRAVSSAGVPSNTKAKQLASCRR</sequence>
<reference evidence="1 4" key="2">
    <citation type="submission" date="2016-11" db="EMBL/GenBank/DDBJ databases">
        <title>Complete Genome Sequence of Bradyrhizobium sp. strain J5, an isolated from soybean nodule in Hokkaido.</title>
        <authorList>
            <person name="Kanehara K."/>
        </authorList>
    </citation>
    <scope>NUCLEOTIDE SEQUENCE [LARGE SCALE GENOMIC DNA]</scope>
    <source>
        <strain evidence="1 4">J5</strain>
    </source>
</reference>
<dbReference type="STRING" id="375.BKD09_RS44505"/>
<evidence type="ECO:0000313" key="3">
    <source>
        <dbReference type="Proteomes" id="UP000030377"/>
    </source>
</evidence>
<dbReference type="EMBL" id="JRPN01000019">
    <property type="protein sequence ID" value="KGT76909.1"/>
    <property type="molecule type" value="Genomic_DNA"/>
</dbReference>
<evidence type="ECO:0000313" key="1">
    <source>
        <dbReference type="EMBL" id="APG15374.1"/>
    </source>
</evidence>
<protein>
    <submittedName>
        <fullName evidence="2">Uncharacterized protein</fullName>
    </submittedName>
</protein>